<dbReference type="Proteomes" id="UP000287188">
    <property type="component" value="Unassembled WGS sequence"/>
</dbReference>
<organism evidence="1 2">
    <name type="scientific">Dictyobacter kobayashii</name>
    <dbReference type="NCBI Taxonomy" id="2014872"/>
    <lineage>
        <taxon>Bacteria</taxon>
        <taxon>Bacillati</taxon>
        <taxon>Chloroflexota</taxon>
        <taxon>Ktedonobacteria</taxon>
        <taxon>Ktedonobacterales</taxon>
        <taxon>Dictyobacteraceae</taxon>
        <taxon>Dictyobacter</taxon>
    </lineage>
</organism>
<reference evidence="2" key="1">
    <citation type="submission" date="2018-12" db="EMBL/GenBank/DDBJ databases">
        <title>Tengunoibacter tsumagoiensis gen. nov., sp. nov., Dictyobacter kobayashii sp. nov., D. alpinus sp. nov., and D. joshuensis sp. nov. and description of Dictyobacteraceae fam. nov. within the order Ktedonobacterales isolated from Tengu-no-mugimeshi.</title>
        <authorList>
            <person name="Wang C.M."/>
            <person name="Zheng Y."/>
            <person name="Sakai Y."/>
            <person name="Toyoda A."/>
            <person name="Minakuchi Y."/>
            <person name="Abe K."/>
            <person name="Yokota A."/>
            <person name="Yabe S."/>
        </authorList>
    </citation>
    <scope>NUCLEOTIDE SEQUENCE [LARGE SCALE GENOMIC DNA]</scope>
    <source>
        <strain evidence="2">Uno11</strain>
    </source>
</reference>
<gene>
    <name evidence="1" type="ORF">KDK_37610</name>
</gene>
<evidence type="ECO:0000313" key="2">
    <source>
        <dbReference type="Proteomes" id="UP000287188"/>
    </source>
</evidence>
<accession>A0A402ALF2</accession>
<evidence type="ECO:0000313" key="1">
    <source>
        <dbReference type="EMBL" id="GCE19961.1"/>
    </source>
</evidence>
<dbReference type="RefSeq" id="WP_126551732.1">
    <property type="nucleotide sequence ID" value="NZ_BIFS01000001.1"/>
</dbReference>
<comment type="caution">
    <text evidence="1">The sequence shown here is derived from an EMBL/GenBank/DDBJ whole genome shotgun (WGS) entry which is preliminary data.</text>
</comment>
<keyword evidence="2" id="KW-1185">Reference proteome</keyword>
<dbReference type="EMBL" id="BIFS01000001">
    <property type="protein sequence ID" value="GCE19961.1"/>
    <property type="molecule type" value="Genomic_DNA"/>
</dbReference>
<sequence>MFHYMDHKEAIAALRKAGFNHAEIERITRLRKQFVHNELDQSHNDHRRLEFMRWLFQKGRLTDFAS</sequence>
<dbReference type="OrthoDB" id="165136at2"/>
<name>A0A402ALF2_9CHLR</name>
<proteinExistence type="predicted"/>
<dbReference type="AlphaFoldDB" id="A0A402ALF2"/>
<protein>
    <submittedName>
        <fullName evidence="1">Uncharacterized protein</fullName>
    </submittedName>
</protein>